<evidence type="ECO:0000256" key="1">
    <source>
        <dbReference type="ARBA" id="ARBA00004141"/>
    </source>
</evidence>
<dbReference type="InterPro" id="IPR036400">
    <property type="entry name" value="Cyt_B5-like_heme/steroid_sf"/>
</dbReference>
<dbReference type="InterPro" id="IPR015876">
    <property type="entry name" value="Acyl-CoA_DS"/>
</dbReference>
<dbReference type="Pfam" id="PF00173">
    <property type="entry name" value="Cyt-b5"/>
    <property type="match status" value="1"/>
</dbReference>
<feature type="transmembrane region" description="Helical" evidence="15">
    <location>
        <begin position="30"/>
        <end position="51"/>
    </location>
</feature>
<keyword evidence="14" id="KW-0813">Transport</keyword>
<dbReference type="AlphaFoldDB" id="A0A5N7C6B9"/>
<keyword evidence="9 14" id="KW-0560">Oxidoreductase</keyword>
<evidence type="ECO:0000256" key="9">
    <source>
        <dbReference type="ARBA" id="ARBA00023002"/>
    </source>
</evidence>
<feature type="domain" description="Cytochrome b5 heme-binding" evidence="16">
    <location>
        <begin position="325"/>
        <end position="403"/>
    </location>
</feature>
<dbReference type="Pfam" id="PF00487">
    <property type="entry name" value="FA_desaturase"/>
    <property type="match status" value="1"/>
</dbReference>
<dbReference type="SUPFAM" id="SSF55856">
    <property type="entry name" value="Cytochrome b5-like heme/steroid binding domain"/>
    <property type="match status" value="1"/>
</dbReference>
<dbReference type="PIRSF" id="PIRSF000345">
    <property type="entry name" value="OLE1"/>
    <property type="match status" value="1"/>
</dbReference>
<dbReference type="PROSITE" id="PS00476">
    <property type="entry name" value="FATTY_ACID_DESATUR_1"/>
    <property type="match status" value="1"/>
</dbReference>
<evidence type="ECO:0000256" key="14">
    <source>
        <dbReference type="PIRNR" id="PIRNR000345"/>
    </source>
</evidence>
<dbReference type="GO" id="GO:0005789">
    <property type="term" value="C:endoplasmic reticulum membrane"/>
    <property type="evidence" value="ECO:0007669"/>
    <property type="project" value="TreeGrafter"/>
</dbReference>
<evidence type="ECO:0000256" key="7">
    <source>
        <dbReference type="ARBA" id="ARBA00022832"/>
    </source>
</evidence>
<dbReference type="SMART" id="SM01117">
    <property type="entry name" value="Cyt-b5"/>
    <property type="match status" value="1"/>
</dbReference>
<comment type="function">
    <text evidence="14">Stearoyl-CoA desaturase that utilizes O(2) and electrons from reduced cytochrome b5 to introduce the first double bond into saturated fatty acyl-CoA substrates.</text>
</comment>
<feature type="transmembrane region" description="Helical" evidence="15">
    <location>
        <begin position="58"/>
        <end position="79"/>
    </location>
</feature>
<dbReference type="InterPro" id="IPR001199">
    <property type="entry name" value="Cyt_B5-like_heme/steroid-bd"/>
</dbReference>
<feature type="transmembrane region" description="Helical" evidence="15">
    <location>
        <begin position="91"/>
        <end position="111"/>
    </location>
</feature>
<keyword evidence="14" id="KW-0249">Electron transport</keyword>
<evidence type="ECO:0000256" key="13">
    <source>
        <dbReference type="ARBA" id="ARBA00023160"/>
    </source>
</evidence>
<dbReference type="OrthoDB" id="10260134at2759"/>
<dbReference type="Gene3D" id="3.10.120.10">
    <property type="entry name" value="Cytochrome b5-like heme/steroid binding domain"/>
    <property type="match status" value="1"/>
</dbReference>
<keyword evidence="5 15" id="KW-0812">Transmembrane</keyword>
<keyword evidence="7 14" id="KW-0276">Fatty acid metabolism</keyword>
<dbReference type="PANTHER" id="PTHR11351:SF31">
    <property type="entry name" value="DESATURASE 1, ISOFORM A-RELATED"/>
    <property type="match status" value="1"/>
</dbReference>
<name>A0A5N7C6B9_PETAA</name>
<sequence length="419" mass="47648">MASQKGSTKPSSIQWRYKGSLKSALPPIDWFLFTFVVIIPLVAFVSGLLWVPIYKTTIIFGFVYGYLRGIAITAGYHRYWSHRSYTAGKPLQVFLALMGVGAGQGSISQWCRHHRAHHRYVDTSQDPYNVQKGFFHAHLGWIIFKDSSKFRNNVDTTDLKADPIVNWQRQYYWQLTIAMAYIVPTLIAGLCWGDWLGGFVLAGCVGTGGVQQVSFCVNSFAHYFGAQPFQGAKSPRDNFITAFFTIGEGYHNFHHEFPIDYRNGVRWYDYDPTKWTIWLWSRVGLASNLRRFPDNEIEKGRLQRRREILDKACENVDWGVLARELPKMSWEEYRKQARTGCNLVVINGLVHDVSNFIKEHPGGPKLLTAMIGDDATQLFEGAIYKHSNAAHNLLSSMRIARVSGETNGGNKQNYAATID</sequence>
<dbReference type="GO" id="GO:0020037">
    <property type="term" value="F:heme binding"/>
    <property type="evidence" value="ECO:0007669"/>
    <property type="project" value="InterPro"/>
</dbReference>
<dbReference type="GO" id="GO:0004768">
    <property type="term" value="F:stearoyl-CoA 9-desaturase activity"/>
    <property type="evidence" value="ECO:0007669"/>
    <property type="project" value="UniProtKB-UniRule"/>
</dbReference>
<evidence type="ECO:0000313" key="17">
    <source>
        <dbReference type="EMBL" id="KAE8389277.1"/>
    </source>
</evidence>
<dbReference type="GO" id="GO:0006636">
    <property type="term" value="P:unsaturated fatty acid biosynthetic process"/>
    <property type="evidence" value="ECO:0007669"/>
    <property type="project" value="UniProtKB-UniRule"/>
</dbReference>
<evidence type="ECO:0000256" key="11">
    <source>
        <dbReference type="ARBA" id="ARBA00023098"/>
    </source>
</evidence>
<dbReference type="GO" id="GO:0005506">
    <property type="term" value="F:iron ion binding"/>
    <property type="evidence" value="ECO:0007669"/>
    <property type="project" value="TreeGrafter"/>
</dbReference>
<dbReference type="InterPro" id="IPR005804">
    <property type="entry name" value="FA_desaturase_dom"/>
</dbReference>
<comment type="cofactor">
    <cofactor evidence="14">
        <name>Fe(2+)</name>
        <dbReference type="ChEBI" id="CHEBI:29033"/>
    </cofactor>
    <text evidence="14">Expected to bind 2 Fe(2+) ions per subunit.</text>
</comment>
<evidence type="ECO:0000256" key="12">
    <source>
        <dbReference type="ARBA" id="ARBA00023136"/>
    </source>
</evidence>
<gene>
    <name evidence="17" type="ORF">BDV23DRAFT_173176</name>
</gene>
<dbReference type="PRINTS" id="PR00075">
    <property type="entry name" value="FACDDSATRASE"/>
</dbReference>
<evidence type="ECO:0000256" key="6">
    <source>
        <dbReference type="ARBA" id="ARBA00022723"/>
    </source>
</evidence>
<evidence type="ECO:0000256" key="5">
    <source>
        <dbReference type="ARBA" id="ARBA00022692"/>
    </source>
</evidence>
<keyword evidence="6 14" id="KW-0479">Metal-binding</keyword>
<dbReference type="Proteomes" id="UP000326877">
    <property type="component" value="Unassembled WGS sequence"/>
</dbReference>
<organism evidence="17">
    <name type="scientific">Petromyces alliaceus</name>
    <name type="common">Aspergillus alliaceus</name>
    <dbReference type="NCBI Taxonomy" id="209559"/>
    <lineage>
        <taxon>Eukaryota</taxon>
        <taxon>Fungi</taxon>
        <taxon>Dikarya</taxon>
        <taxon>Ascomycota</taxon>
        <taxon>Pezizomycotina</taxon>
        <taxon>Eurotiomycetes</taxon>
        <taxon>Eurotiomycetidae</taxon>
        <taxon>Eurotiales</taxon>
        <taxon>Aspergillaceae</taxon>
        <taxon>Aspergillus</taxon>
        <taxon>Aspergillus subgen. Circumdati</taxon>
    </lineage>
</organism>
<dbReference type="PROSITE" id="PS00191">
    <property type="entry name" value="CYTOCHROME_B5_1"/>
    <property type="match status" value="1"/>
</dbReference>
<keyword evidence="4 14" id="KW-0349">Heme</keyword>
<keyword evidence="10 14" id="KW-0408">Iron</keyword>
<dbReference type="CDD" id="cd03505">
    <property type="entry name" value="Delta9-FADS-like"/>
    <property type="match status" value="1"/>
</dbReference>
<keyword evidence="8 15" id="KW-1133">Transmembrane helix</keyword>
<keyword evidence="12 15" id="KW-0472">Membrane</keyword>
<evidence type="ECO:0000256" key="3">
    <source>
        <dbReference type="ARBA" id="ARBA00022516"/>
    </source>
</evidence>
<dbReference type="EMBL" id="ML735267">
    <property type="protein sequence ID" value="KAE8389277.1"/>
    <property type="molecule type" value="Genomic_DNA"/>
</dbReference>
<proteinExistence type="inferred from homology"/>
<comment type="subcellular location">
    <subcellularLocation>
        <location evidence="1">Membrane</location>
        <topology evidence="1">Multi-pass membrane protein</topology>
    </subcellularLocation>
</comment>
<protein>
    <recommendedName>
        <fullName evidence="14">Acyl-CoA desaturase</fullName>
        <ecNumber evidence="14">1.14.19.1</ecNumber>
    </recommendedName>
</protein>
<reference evidence="17" key="1">
    <citation type="submission" date="2019-04" db="EMBL/GenBank/DDBJ databases">
        <title>Friends and foes A comparative genomics studyof 23 Aspergillus species from section Flavi.</title>
        <authorList>
            <consortium name="DOE Joint Genome Institute"/>
            <person name="Kjaerbolling I."/>
            <person name="Vesth T."/>
            <person name="Frisvad J.C."/>
            <person name="Nybo J.L."/>
            <person name="Theobald S."/>
            <person name="Kildgaard S."/>
            <person name="Isbrandt T."/>
            <person name="Kuo A."/>
            <person name="Sato A."/>
            <person name="Lyhne E.K."/>
            <person name="Kogle M.E."/>
            <person name="Wiebenga A."/>
            <person name="Kun R.S."/>
            <person name="Lubbers R.J."/>
            <person name="Makela M.R."/>
            <person name="Barry K."/>
            <person name="Chovatia M."/>
            <person name="Clum A."/>
            <person name="Daum C."/>
            <person name="Haridas S."/>
            <person name="He G."/>
            <person name="LaButti K."/>
            <person name="Lipzen A."/>
            <person name="Mondo S."/>
            <person name="Riley R."/>
            <person name="Salamov A."/>
            <person name="Simmons B.A."/>
            <person name="Magnuson J.K."/>
            <person name="Henrissat B."/>
            <person name="Mortensen U.H."/>
            <person name="Larsen T.O."/>
            <person name="Devries R.P."/>
            <person name="Grigoriev I.V."/>
            <person name="Machida M."/>
            <person name="Baker S.E."/>
            <person name="Andersen M.R."/>
        </authorList>
    </citation>
    <scope>NUCLEOTIDE SEQUENCE [LARGE SCALE GENOMIC DNA]</scope>
    <source>
        <strain evidence="17">IBT 14317</strain>
    </source>
</reference>
<comment type="similarity">
    <text evidence="2 14">Belongs to the fatty acid desaturase type 1 family.</text>
</comment>
<dbReference type="EC" id="1.14.19.1" evidence="14"/>
<dbReference type="InterPro" id="IPR009160">
    <property type="entry name" value="Acyl-CoA_deSatase_haem/ster-bd"/>
</dbReference>
<evidence type="ECO:0000256" key="10">
    <source>
        <dbReference type="ARBA" id="ARBA00023004"/>
    </source>
</evidence>
<comment type="catalytic activity">
    <reaction evidence="14">
        <text>octadecanoyl-CoA + 2 Fe(II)-[cytochrome b5] + O2 + 2 H(+) = (9Z)-octadecenoyl-CoA + 2 Fe(III)-[cytochrome b5] + 2 H2O</text>
        <dbReference type="Rhea" id="RHEA:19721"/>
        <dbReference type="Rhea" id="RHEA-COMP:10438"/>
        <dbReference type="Rhea" id="RHEA-COMP:10439"/>
        <dbReference type="ChEBI" id="CHEBI:15377"/>
        <dbReference type="ChEBI" id="CHEBI:15378"/>
        <dbReference type="ChEBI" id="CHEBI:15379"/>
        <dbReference type="ChEBI" id="CHEBI:29033"/>
        <dbReference type="ChEBI" id="CHEBI:29034"/>
        <dbReference type="ChEBI" id="CHEBI:57387"/>
        <dbReference type="ChEBI" id="CHEBI:57394"/>
        <dbReference type="EC" id="1.14.19.1"/>
    </reaction>
</comment>
<evidence type="ECO:0000256" key="8">
    <source>
        <dbReference type="ARBA" id="ARBA00022989"/>
    </source>
</evidence>
<keyword evidence="11 14" id="KW-0443">Lipid metabolism</keyword>
<evidence type="ECO:0000256" key="15">
    <source>
        <dbReference type="SAM" id="Phobius"/>
    </source>
</evidence>
<dbReference type="PANTHER" id="PTHR11351">
    <property type="entry name" value="ACYL-COA DESATURASE"/>
    <property type="match status" value="1"/>
</dbReference>
<evidence type="ECO:0000259" key="16">
    <source>
        <dbReference type="PROSITE" id="PS50255"/>
    </source>
</evidence>
<keyword evidence="3 14" id="KW-0444">Lipid biosynthesis</keyword>
<dbReference type="InterPro" id="IPR001522">
    <property type="entry name" value="FADS-1_CS"/>
</dbReference>
<evidence type="ECO:0000256" key="2">
    <source>
        <dbReference type="ARBA" id="ARBA00009295"/>
    </source>
</evidence>
<dbReference type="InterPro" id="IPR018506">
    <property type="entry name" value="Cyt_B5_heme-BS"/>
</dbReference>
<dbReference type="PROSITE" id="PS50255">
    <property type="entry name" value="CYTOCHROME_B5_2"/>
    <property type="match status" value="1"/>
</dbReference>
<evidence type="ECO:0000256" key="4">
    <source>
        <dbReference type="ARBA" id="ARBA00022617"/>
    </source>
</evidence>
<keyword evidence="13 14" id="KW-0275">Fatty acid biosynthesis</keyword>
<accession>A0A5N7C6B9</accession>